<dbReference type="PANTHER" id="PTHR43027">
    <property type="entry name" value="DOXORUBICIN RESISTANCE ABC TRANSPORTER PERMEASE PROTEIN DRRC-RELATED"/>
    <property type="match status" value="1"/>
</dbReference>
<feature type="non-terminal residue" evidence="7">
    <location>
        <position position="1"/>
    </location>
</feature>
<dbReference type="InterPro" id="IPR052902">
    <property type="entry name" value="ABC-2_transporter"/>
</dbReference>
<protein>
    <submittedName>
        <fullName evidence="7">ABC-2 type transporter</fullName>
    </submittedName>
</protein>
<keyword evidence="2 5" id="KW-0812">Transmembrane</keyword>
<feature type="transmembrane region" description="Helical" evidence="5">
    <location>
        <begin position="28"/>
        <end position="50"/>
    </location>
</feature>
<evidence type="ECO:0000256" key="1">
    <source>
        <dbReference type="ARBA" id="ARBA00004141"/>
    </source>
</evidence>
<gene>
    <name evidence="7" type="ORF">B1A_20255</name>
</gene>
<dbReference type="PANTHER" id="PTHR43027:SF2">
    <property type="entry name" value="TRANSPORT PERMEASE PROTEIN"/>
    <property type="match status" value="1"/>
</dbReference>
<keyword evidence="4 5" id="KW-0472">Membrane</keyword>
<keyword evidence="3 5" id="KW-1133">Transmembrane helix</keyword>
<evidence type="ECO:0000256" key="2">
    <source>
        <dbReference type="ARBA" id="ARBA00022692"/>
    </source>
</evidence>
<dbReference type="GO" id="GO:0043190">
    <property type="term" value="C:ATP-binding cassette (ABC) transporter complex"/>
    <property type="evidence" value="ECO:0007669"/>
    <property type="project" value="InterPro"/>
</dbReference>
<reference evidence="7" key="1">
    <citation type="submission" date="2013-08" db="EMBL/GenBank/DDBJ databases">
        <authorList>
            <person name="Mendez C."/>
            <person name="Richter M."/>
            <person name="Ferrer M."/>
            <person name="Sanchez J."/>
        </authorList>
    </citation>
    <scope>NUCLEOTIDE SEQUENCE</scope>
</reference>
<feature type="domain" description="ABC-2 type transporter transmembrane" evidence="6">
    <location>
        <begin position="5"/>
        <end position="163"/>
    </location>
</feature>
<comment type="subcellular location">
    <subcellularLocation>
        <location evidence="1">Membrane</location>
        <topology evidence="1">Multi-pass membrane protein</topology>
    </subcellularLocation>
</comment>
<dbReference type="PRINTS" id="PR00164">
    <property type="entry name" value="ABC2TRNSPORT"/>
</dbReference>
<dbReference type="InterPro" id="IPR013525">
    <property type="entry name" value="ABC2_TM"/>
</dbReference>
<evidence type="ECO:0000256" key="5">
    <source>
        <dbReference type="SAM" id="Phobius"/>
    </source>
</evidence>
<feature type="non-terminal residue" evidence="7">
    <location>
        <position position="165"/>
    </location>
</feature>
<dbReference type="InterPro" id="IPR000412">
    <property type="entry name" value="ABC_2_transport"/>
</dbReference>
<evidence type="ECO:0000259" key="6">
    <source>
        <dbReference type="Pfam" id="PF12698"/>
    </source>
</evidence>
<feature type="transmembrane region" description="Helical" evidence="5">
    <location>
        <begin position="56"/>
        <end position="78"/>
    </location>
</feature>
<name>T0YC90_9ZZZZ</name>
<dbReference type="AlphaFoldDB" id="T0YC90"/>
<evidence type="ECO:0000256" key="4">
    <source>
        <dbReference type="ARBA" id="ARBA00023136"/>
    </source>
</evidence>
<reference evidence="7" key="2">
    <citation type="journal article" date="2014" name="ISME J.">
        <title>Microbial stratification in low pH oxic and suboxic macroscopic growths along an acid mine drainage.</title>
        <authorList>
            <person name="Mendez-Garcia C."/>
            <person name="Mesa V."/>
            <person name="Sprenger R.R."/>
            <person name="Richter M."/>
            <person name="Diez M.S."/>
            <person name="Solano J."/>
            <person name="Bargiela R."/>
            <person name="Golyshina O.V."/>
            <person name="Manteca A."/>
            <person name="Ramos J.L."/>
            <person name="Gallego J.R."/>
            <person name="Llorente I."/>
            <person name="Martins Dos Santos V.A."/>
            <person name="Jensen O.N."/>
            <person name="Pelaez A.I."/>
            <person name="Sanchez J."/>
            <person name="Ferrer M."/>
        </authorList>
    </citation>
    <scope>NUCLEOTIDE SEQUENCE</scope>
</reference>
<proteinExistence type="predicted"/>
<organism evidence="7">
    <name type="scientific">mine drainage metagenome</name>
    <dbReference type="NCBI Taxonomy" id="410659"/>
    <lineage>
        <taxon>unclassified sequences</taxon>
        <taxon>metagenomes</taxon>
        <taxon>ecological metagenomes</taxon>
    </lineage>
</organism>
<evidence type="ECO:0000256" key="3">
    <source>
        <dbReference type="ARBA" id="ARBA00022989"/>
    </source>
</evidence>
<dbReference type="GO" id="GO:0140359">
    <property type="term" value="F:ABC-type transporter activity"/>
    <property type="evidence" value="ECO:0007669"/>
    <property type="project" value="InterPro"/>
</dbReference>
<comment type="caution">
    <text evidence="7">The sequence shown here is derived from an EMBL/GenBank/DDBJ whole genome shotgun (WGS) entry which is preliminary data.</text>
</comment>
<accession>T0YC90</accession>
<dbReference type="EMBL" id="AUZX01014947">
    <property type="protein sequence ID" value="EQD30743.1"/>
    <property type="molecule type" value="Genomic_DNA"/>
</dbReference>
<evidence type="ECO:0000313" key="7">
    <source>
        <dbReference type="EMBL" id="EQD30743.1"/>
    </source>
</evidence>
<dbReference type="Pfam" id="PF12698">
    <property type="entry name" value="ABC2_membrane_3"/>
    <property type="match status" value="1"/>
</dbReference>
<feature type="transmembrane region" description="Helical" evidence="5">
    <location>
        <begin position="90"/>
        <end position="109"/>
    </location>
</feature>
<feature type="transmembrane region" description="Helical" evidence="5">
    <location>
        <begin position="144"/>
        <end position="164"/>
    </location>
</feature>
<sequence>TSSYRKEGLFRQLSLTPLTRAEWLTSRILWYILLTFFSAAIVLGIGLSLFGAHVTVSLGILPFLVLGPFFFVALGMVAGSAARTPETAAVIGNIITFPMMFLTGTFFPVSEFPPALQLVARVLPLYYVIDGMNQVMLFGDLRAAGIDLAVILVASIVVFVLAIVL</sequence>